<feature type="region of interest" description="Disordered" evidence="9">
    <location>
        <begin position="200"/>
        <end position="219"/>
    </location>
</feature>
<evidence type="ECO:0000256" key="3">
    <source>
        <dbReference type="ARBA" id="ARBA00022692"/>
    </source>
</evidence>
<protein>
    <recommendedName>
        <fullName evidence="12">Low-density lipoprotein receptor domain class A</fullName>
    </recommendedName>
</protein>
<dbReference type="AlphaFoldDB" id="A0A0B1T1D7"/>
<proteinExistence type="predicted"/>
<dbReference type="PANTHER" id="PTHR24270">
    <property type="entry name" value="LOW-DENSITY LIPOPROTEIN RECEPTOR-RELATED"/>
    <property type="match status" value="1"/>
</dbReference>
<keyword evidence="5" id="KW-1133">Transmembrane helix</keyword>
<keyword evidence="3" id="KW-0812">Transmembrane</keyword>
<dbReference type="GO" id="GO:0005886">
    <property type="term" value="C:plasma membrane"/>
    <property type="evidence" value="ECO:0007669"/>
    <property type="project" value="TreeGrafter"/>
</dbReference>
<comment type="subcellular location">
    <subcellularLocation>
        <location evidence="2">Endomembrane system</location>
    </subcellularLocation>
    <subcellularLocation>
        <location evidence="1">Membrane</location>
        <topology evidence="1">Single-pass membrane protein</topology>
    </subcellularLocation>
</comment>
<dbReference type="GO" id="GO:0012505">
    <property type="term" value="C:endomembrane system"/>
    <property type="evidence" value="ECO:0007669"/>
    <property type="project" value="UniProtKB-SubCell"/>
</dbReference>
<dbReference type="OrthoDB" id="2019384at2759"/>
<dbReference type="Proteomes" id="UP000053660">
    <property type="component" value="Unassembled WGS sequence"/>
</dbReference>
<feature type="disulfide bond" evidence="8">
    <location>
        <begin position="29"/>
        <end position="44"/>
    </location>
</feature>
<dbReference type="Gene3D" id="4.10.400.10">
    <property type="entry name" value="Low-density Lipoprotein Receptor"/>
    <property type="match status" value="4"/>
</dbReference>
<evidence type="ECO:0000256" key="8">
    <source>
        <dbReference type="PROSITE-ProRule" id="PRU00124"/>
    </source>
</evidence>
<feature type="disulfide bond" evidence="8">
    <location>
        <begin position="113"/>
        <end position="128"/>
    </location>
</feature>
<evidence type="ECO:0000256" key="4">
    <source>
        <dbReference type="ARBA" id="ARBA00022737"/>
    </source>
</evidence>
<accession>A0A0B1T1D7</accession>
<evidence type="ECO:0000256" key="9">
    <source>
        <dbReference type="SAM" id="MobiDB-lite"/>
    </source>
</evidence>
<comment type="caution">
    <text evidence="8">Lacks conserved residue(s) required for the propagation of feature annotation.</text>
</comment>
<dbReference type="Pfam" id="PF00057">
    <property type="entry name" value="Ldl_recept_a"/>
    <property type="match status" value="3"/>
</dbReference>
<feature type="region of interest" description="Disordered" evidence="9">
    <location>
        <begin position="367"/>
        <end position="388"/>
    </location>
</feature>
<evidence type="ECO:0000256" key="6">
    <source>
        <dbReference type="ARBA" id="ARBA00023136"/>
    </source>
</evidence>
<dbReference type="PRINTS" id="PR00261">
    <property type="entry name" value="LDLRECEPTOR"/>
</dbReference>
<evidence type="ECO:0000256" key="5">
    <source>
        <dbReference type="ARBA" id="ARBA00022989"/>
    </source>
</evidence>
<organism evidence="10 11">
    <name type="scientific">Oesophagostomum dentatum</name>
    <name type="common">Nodular worm</name>
    <dbReference type="NCBI Taxonomy" id="61180"/>
    <lineage>
        <taxon>Eukaryota</taxon>
        <taxon>Metazoa</taxon>
        <taxon>Ecdysozoa</taxon>
        <taxon>Nematoda</taxon>
        <taxon>Chromadorea</taxon>
        <taxon>Rhabditida</taxon>
        <taxon>Rhabditina</taxon>
        <taxon>Rhabditomorpha</taxon>
        <taxon>Strongyloidea</taxon>
        <taxon>Strongylidae</taxon>
        <taxon>Oesophagostomum</taxon>
    </lineage>
</organism>
<dbReference type="SUPFAM" id="SSF57424">
    <property type="entry name" value="LDL receptor-like module"/>
    <property type="match status" value="3"/>
</dbReference>
<evidence type="ECO:0000313" key="11">
    <source>
        <dbReference type="Proteomes" id="UP000053660"/>
    </source>
</evidence>
<dbReference type="CDD" id="cd00112">
    <property type="entry name" value="LDLa"/>
    <property type="match status" value="3"/>
</dbReference>
<dbReference type="PROSITE" id="PS50068">
    <property type="entry name" value="LDLRA_2"/>
    <property type="match status" value="3"/>
</dbReference>
<name>A0A0B1T1D7_OESDE</name>
<keyword evidence="11" id="KW-1185">Reference proteome</keyword>
<keyword evidence="7 8" id="KW-1015">Disulfide bond</keyword>
<evidence type="ECO:0008006" key="12">
    <source>
        <dbReference type="Google" id="ProtNLM"/>
    </source>
</evidence>
<evidence type="ECO:0000256" key="7">
    <source>
        <dbReference type="ARBA" id="ARBA00023157"/>
    </source>
</evidence>
<dbReference type="PROSITE" id="PS01209">
    <property type="entry name" value="LDLRA_1"/>
    <property type="match status" value="2"/>
</dbReference>
<dbReference type="InterPro" id="IPR023415">
    <property type="entry name" value="LDLR_class-A_CS"/>
</dbReference>
<evidence type="ECO:0000256" key="2">
    <source>
        <dbReference type="ARBA" id="ARBA00004308"/>
    </source>
</evidence>
<feature type="compositionally biased region" description="Low complexity" evidence="9">
    <location>
        <begin position="253"/>
        <end position="264"/>
    </location>
</feature>
<keyword evidence="4" id="KW-0677">Repeat</keyword>
<evidence type="ECO:0000313" key="10">
    <source>
        <dbReference type="EMBL" id="KHJ89205.1"/>
    </source>
</evidence>
<dbReference type="InterPro" id="IPR050685">
    <property type="entry name" value="LDLR"/>
</dbReference>
<evidence type="ECO:0000256" key="1">
    <source>
        <dbReference type="ARBA" id="ARBA00004167"/>
    </source>
</evidence>
<feature type="non-terminal residue" evidence="10">
    <location>
        <position position="1"/>
    </location>
</feature>
<dbReference type="GO" id="GO:0016192">
    <property type="term" value="P:vesicle-mediated transport"/>
    <property type="evidence" value="ECO:0007669"/>
    <property type="project" value="UniProtKB-ARBA"/>
</dbReference>
<dbReference type="InterPro" id="IPR036055">
    <property type="entry name" value="LDL_receptor-like_sf"/>
</dbReference>
<sequence>LFFLGPTSCNATSFHCSLSEQCLPLSQRCDGRYDCALEEDEQNCRRFSFGAKRRKKSLAKKETEQLSATFKHFVDSLIFSRSQTSLSTPRALCAADEFACIVSEQCIEANRRCNGITECTDGTDEMNCDVCGNGLFHCAKSGECIPMEERCDGKRQCPHAEDEMLCNYAMFPVCDGIPQCDDGSDEMYCDTGAGTGHYGGESSIAFSSNPNPATPEEPSDYAMDYEEETQAKEDEPSFPMLTIALSSPPPNSKAPVKPAAAKPNRYPAKPSSQAKERTLSVIDKSVAPRNEAPKQLFAQSEDSEADAGVSAPLPAVVHEVKITSDSARPATSDADSRTRLLNQIGTQLNGRVSPQLLSKLEKLLAEEVQTGPKKELSSGTAVESSALM</sequence>
<keyword evidence="6" id="KW-0472">Membrane</keyword>
<feature type="region of interest" description="Disordered" evidence="9">
    <location>
        <begin position="240"/>
        <end position="291"/>
    </location>
</feature>
<dbReference type="SMART" id="SM00192">
    <property type="entry name" value="LDLa"/>
    <property type="match status" value="4"/>
</dbReference>
<dbReference type="InterPro" id="IPR002172">
    <property type="entry name" value="LDrepeatLR_classA_rpt"/>
</dbReference>
<feature type="disulfide bond" evidence="8">
    <location>
        <begin position="151"/>
        <end position="166"/>
    </location>
</feature>
<feature type="compositionally biased region" description="Polar residues" evidence="9">
    <location>
        <begin position="377"/>
        <end position="388"/>
    </location>
</feature>
<reference evidence="10 11" key="1">
    <citation type="submission" date="2014-03" db="EMBL/GenBank/DDBJ databases">
        <title>Draft genome of the hookworm Oesophagostomum dentatum.</title>
        <authorList>
            <person name="Mitreva M."/>
        </authorList>
    </citation>
    <scope>NUCLEOTIDE SEQUENCE [LARGE SCALE GENOMIC DNA]</scope>
    <source>
        <strain evidence="10 11">OD-Hann</strain>
    </source>
</reference>
<gene>
    <name evidence="10" type="ORF">OESDEN_10977</name>
</gene>
<dbReference type="EMBL" id="KN554556">
    <property type="protein sequence ID" value="KHJ89205.1"/>
    <property type="molecule type" value="Genomic_DNA"/>
</dbReference>